<evidence type="ECO:0000313" key="2">
    <source>
        <dbReference type="EMBL" id="KPM38406.1"/>
    </source>
</evidence>
<evidence type="ECO:0000313" key="3">
    <source>
        <dbReference type="Proteomes" id="UP000050424"/>
    </source>
</evidence>
<reference evidence="2 3" key="1">
    <citation type="submission" date="2015-09" db="EMBL/GenBank/DDBJ databases">
        <title>Draft genome of a European isolate of the apple canker pathogen Neonectria ditissima.</title>
        <authorList>
            <person name="Gomez-Cortecero A."/>
            <person name="Harrison R.J."/>
            <person name="Armitage A.D."/>
        </authorList>
    </citation>
    <scope>NUCLEOTIDE SEQUENCE [LARGE SCALE GENOMIC DNA]</scope>
    <source>
        <strain evidence="2 3">R09/05</strain>
    </source>
</reference>
<comment type="caution">
    <text evidence="2">The sequence shown here is derived from an EMBL/GenBank/DDBJ whole genome shotgun (WGS) entry which is preliminary data.</text>
</comment>
<dbReference type="AlphaFoldDB" id="A0A0P7AY52"/>
<dbReference type="STRING" id="78410.A0A0P7AY52"/>
<feature type="region of interest" description="Disordered" evidence="1">
    <location>
        <begin position="1"/>
        <end position="21"/>
    </location>
</feature>
<gene>
    <name evidence="2" type="ORF">AK830_g8149</name>
</gene>
<dbReference type="EMBL" id="LKCW01000135">
    <property type="protein sequence ID" value="KPM38406.1"/>
    <property type="molecule type" value="Genomic_DNA"/>
</dbReference>
<name>A0A0P7AY52_9HYPO</name>
<protein>
    <submittedName>
        <fullName evidence="2">Uncharacterized protein</fullName>
    </submittedName>
</protein>
<feature type="compositionally biased region" description="Basic and acidic residues" evidence="1">
    <location>
        <begin position="8"/>
        <end position="17"/>
    </location>
</feature>
<sequence length="167" mass="18826">MASASSSPDRDPLDSISKDGFFTNEDAALGQRIQEMDDEAVPFASQRGLQFCKYNVLDHPRIRPVLDSSFEWSALGLYRSFGPGSEVYTFDSAPESQMEILIVMLWSKESRLFFWRGAHRHWLDPVEAANSLLQVTRARLELLGLEPEEYALKDGGLLVNPSFKAII</sequence>
<keyword evidence="3" id="KW-1185">Reference proteome</keyword>
<evidence type="ECO:0000256" key="1">
    <source>
        <dbReference type="SAM" id="MobiDB-lite"/>
    </source>
</evidence>
<accession>A0A0P7AY52</accession>
<organism evidence="2 3">
    <name type="scientific">Neonectria ditissima</name>
    <dbReference type="NCBI Taxonomy" id="78410"/>
    <lineage>
        <taxon>Eukaryota</taxon>
        <taxon>Fungi</taxon>
        <taxon>Dikarya</taxon>
        <taxon>Ascomycota</taxon>
        <taxon>Pezizomycotina</taxon>
        <taxon>Sordariomycetes</taxon>
        <taxon>Hypocreomycetidae</taxon>
        <taxon>Hypocreales</taxon>
        <taxon>Nectriaceae</taxon>
        <taxon>Neonectria</taxon>
    </lineage>
</organism>
<proteinExistence type="predicted"/>
<dbReference type="Proteomes" id="UP000050424">
    <property type="component" value="Unassembled WGS sequence"/>
</dbReference>
<dbReference type="OrthoDB" id="5068804at2759"/>